<name>A6U953_SINMW</name>
<accession>A6U953</accession>
<evidence type="ECO:0000313" key="2">
    <source>
        <dbReference type="Proteomes" id="UP000001108"/>
    </source>
</evidence>
<dbReference type="Proteomes" id="UP000001108">
    <property type="component" value="Chromosome"/>
</dbReference>
<dbReference type="eggNOG" id="ENOG5032EKQ">
    <property type="taxonomic scope" value="Bacteria"/>
</dbReference>
<dbReference type="AlphaFoldDB" id="A6U953"/>
<dbReference type="RefSeq" id="WP_011975493.1">
    <property type="nucleotide sequence ID" value="NC_009636.1"/>
</dbReference>
<organism evidence="1 2">
    <name type="scientific">Sinorhizobium medicae (strain WSM419)</name>
    <name type="common">Ensifer medicae</name>
    <dbReference type="NCBI Taxonomy" id="366394"/>
    <lineage>
        <taxon>Bacteria</taxon>
        <taxon>Pseudomonadati</taxon>
        <taxon>Pseudomonadota</taxon>
        <taxon>Alphaproteobacteria</taxon>
        <taxon>Hyphomicrobiales</taxon>
        <taxon>Rhizobiaceae</taxon>
        <taxon>Sinorhizobium/Ensifer group</taxon>
        <taxon>Sinorhizobium</taxon>
    </lineage>
</organism>
<dbReference type="KEGG" id="smd:Smed_1333"/>
<dbReference type="HOGENOM" id="CLU_148545_0_0_5"/>
<sequence length="129" mass="12887">MASRDLYNNVGLTHAVSPAVLTATNTSAAIDLAGFEGATVVITTGAIAGSGNFTPKLTHSDTSGGTYTDVAAADLIGSFPAVLAADTAYKVGYKGAKQFVKTVLTLNSGTSIAASAVIVKSHARSKPVA</sequence>
<dbReference type="OrthoDB" id="5464931at2"/>
<reference evidence="2" key="1">
    <citation type="submission" date="2007-06" db="EMBL/GenBank/DDBJ databases">
        <title>Complete sequence of Sinorhizobium medicae WSM419 chromosome.</title>
        <authorList>
            <consortium name="US DOE Joint Genome Institute"/>
            <person name="Copeland A."/>
            <person name="Lucas S."/>
            <person name="Lapidus A."/>
            <person name="Barry K."/>
            <person name="Glavina del Rio T."/>
            <person name="Dalin E."/>
            <person name="Tice H."/>
            <person name="Pitluck S."/>
            <person name="Chain P."/>
            <person name="Malfatti S."/>
            <person name="Shin M."/>
            <person name="Vergez L."/>
            <person name="Schmutz J."/>
            <person name="Larimer F."/>
            <person name="Land M."/>
            <person name="Hauser L."/>
            <person name="Kyrpides N."/>
            <person name="Mikhailova N."/>
            <person name="Reeve W.G."/>
            <person name="Richardson P."/>
        </authorList>
    </citation>
    <scope>NUCLEOTIDE SEQUENCE [LARGE SCALE GENOMIC DNA]</scope>
    <source>
        <strain evidence="2">WSM419</strain>
    </source>
</reference>
<gene>
    <name evidence="1" type="ordered locus">Smed_1333</name>
</gene>
<proteinExistence type="predicted"/>
<dbReference type="PATRIC" id="fig|366394.8.peg.4464"/>
<dbReference type="STRING" id="366394.Smed_1333"/>
<reference evidence="1 2" key="2">
    <citation type="journal article" date="2010" name="Stand. Genomic Sci.">
        <title>Complete genome sequence of the Medicago microsymbiont Ensifer (Sinorhizobium) medicae strain WSM419.</title>
        <authorList>
            <person name="Reeve W."/>
            <person name="Chain P."/>
            <person name="O'Hara G."/>
            <person name="Ardley J."/>
            <person name="Nandesena K."/>
            <person name="Brau L."/>
            <person name="Tiwari R."/>
            <person name="Malfatti S."/>
            <person name="Kiss H."/>
            <person name="Lapidus A."/>
            <person name="Copeland A."/>
            <person name="Nolan M."/>
            <person name="Land M."/>
            <person name="Hauser L."/>
            <person name="Chang Y.J."/>
            <person name="Ivanova N."/>
            <person name="Mavromatis K."/>
            <person name="Markowitz V."/>
            <person name="Kyrpides N."/>
            <person name="Gollagher M."/>
            <person name="Yates R."/>
            <person name="Dilworth M."/>
            <person name="Howieson J."/>
        </authorList>
    </citation>
    <scope>NUCLEOTIDE SEQUENCE [LARGE SCALE GENOMIC DNA]</scope>
    <source>
        <strain evidence="1 2">WSM419</strain>
    </source>
</reference>
<evidence type="ECO:0000313" key="1">
    <source>
        <dbReference type="EMBL" id="ABR60183.1"/>
    </source>
</evidence>
<dbReference type="EMBL" id="CP000738">
    <property type="protein sequence ID" value="ABR60183.1"/>
    <property type="molecule type" value="Genomic_DNA"/>
</dbReference>
<protein>
    <submittedName>
        <fullName evidence="1">Uncharacterized protein</fullName>
    </submittedName>
</protein>